<dbReference type="GO" id="GO:0046872">
    <property type="term" value="F:metal ion binding"/>
    <property type="evidence" value="ECO:0007669"/>
    <property type="project" value="UniProtKB-KW"/>
</dbReference>
<evidence type="ECO:0000313" key="9">
    <source>
        <dbReference type="Proteomes" id="UP001152755"/>
    </source>
</evidence>
<dbReference type="PANTHER" id="PTHR12318:SF0">
    <property type="entry name" value="ACYL-COENZYME A DIPHOSPHATASE NUDT19"/>
    <property type="match status" value="1"/>
</dbReference>
<dbReference type="GO" id="GO:0016818">
    <property type="term" value="F:hydrolase activity, acting on acid anhydrides, in phosphorus-containing anhydrides"/>
    <property type="evidence" value="ECO:0007669"/>
    <property type="project" value="InterPro"/>
</dbReference>
<comment type="cofactor">
    <cofactor evidence="2">
        <name>Mg(2+)</name>
        <dbReference type="ChEBI" id="CHEBI:18420"/>
    </cofactor>
</comment>
<evidence type="ECO:0000256" key="4">
    <source>
        <dbReference type="ARBA" id="ARBA00022801"/>
    </source>
</evidence>
<dbReference type="Gene3D" id="3.90.79.10">
    <property type="entry name" value="Nucleoside Triphosphate Pyrophosphohydrolase"/>
    <property type="match status" value="1"/>
</dbReference>
<keyword evidence="5" id="KW-0460">Magnesium</keyword>
<reference evidence="8" key="1">
    <citation type="submission" date="2022-08" db="EMBL/GenBank/DDBJ databases">
        <title>Genome analysis of Corynebacteriales strain.</title>
        <authorList>
            <person name="Lee S.D."/>
        </authorList>
    </citation>
    <scope>NUCLEOTIDE SEQUENCE</scope>
    <source>
        <strain evidence="8">D3-21</strain>
    </source>
</reference>
<dbReference type="RefSeq" id="WP_277835802.1">
    <property type="nucleotide sequence ID" value="NZ_JAAIVF010000010.1"/>
</dbReference>
<proteinExistence type="predicted"/>
<gene>
    <name evidence="8" type="ORF">NVS88_21415</name>
</gene>
<dbReference type="InterPro" id="IPR015797">
    <property type="entry name" value="NUDIX_hydrolase-like_dom_sf"/>
</dbReference>
<keyword evidence="3" id="KW-0479">Metal-binding</keyword>
<evidence type="ECO:0000259" key="7">
    <source>
        <dbReference type="PROSITE" id="PS51462"/>
    </source>
</evidence>
<keyword evidence="4 8" id="KW-0378">Hydrolase</keyword>
<accession>A0A9X4M876</accession>
<feature type="domain" description="Nudix hydrolase" evidence="7">
    <location>
        <begin position="17"/>
        <end position="226"/>
    </location>
</feature>
<evidence type="ECO:0000256" key="5">
    <source>
        <dbReference type="ARBA" id="ARBA00022842"/>
    </source>
</evidence>
<dbReference type="PANTHER" id="PTHR12318">
    <property type="entry name" value="TESTOSTERONE-REGULATED PROTEIN RP2"/>
    <property type="match status" value="1"/>
</dbReference>
<keyword evidence="6" id="KW-0464">Manganese</keyword>
<evidence type="ECO:0000256" key="2">
    <source>
        <dbReference type="ARBA" id="ARBA00001946"/>
    </source>
</evidence>
<dbReference type="EMBL" id="JANRHA010000024">
    <property type="protein sequence ID" value="MDG3017118.1"/>
    <property type="molecule type" value="Genomic_DNA"/>
</dbReference>
<organism evidence="8 9">
    <name type="scientific">Speluncibacter jeojiensis</name>
    <dbReference type="NCBI Taxonomy" id="2710754"/>
    <lineage>
        <taxon>Bacteria</taxon>
        <taxon>Bacillati</taxon>
        <taxon>Actinomycetota</taxon>
        <taxon>Actinomycetes</taxon>
        <taxon>Mycobacteriales</taxon>
        <taxon>Speluncibacteraceae</taxon>
        <taxon>Speluncibacter</taxon>
    </lineage>
</organism>
<dbReference type="InterPro" id="IPR000086">
    <property type="entry name" value="NUDIX_hydrolase_dom"/>
</dbReference>
<dbReference type="CDD" id="cd18870">
    <property type="entry name" value="NUDIX_AcylCoAdiphos_Nudt19"/>
    <property type="match status" value="1"/>
</dbReference>
<evidence type="ECO:0000256" key="1">
    <source>
        <dbReference type="ARBA" id="ARBA00001936"/>
    </source>
</evidence>
<dbReference type="AlphaFoldDB" id="A0A9X4M876"/>
<protein>
    <submittedName>
        <fullName evidence="8">NUDIX hydrolase</fullName>
    </submittedName>
</protein>
<comment type="cofactor">
    <cofactor evidence="1">
        <name>Mn(2+)</name>
        <dbReference type="ChEBI" id="CHEBI:29035"/>
    </cofactor>
</comment>
<comment type="caution">
    <text evidence="8">The sequence shown here is derived from an EMBL/GenBank/DDBJ whole genome shotgun (WGS) entry which is preliminary data.</text>
</comment>
<evidence type="ECO:0000313" key="8">
    <source>
        <dbReference type="EMBL" id="MDG3017118.1"/>
    </source>
</evidence>
<dbReference type="PROSITE" id="PS51462">
    <property type="entry name" value="NUDIX"/>
    <property type="match status" value="1"/>
</dbReference>
<evidence type="ECO:0000256" key="6">
    <source>
        <dbReference type="ARBA" id="ARBA00023211"/>
    </source>
</evidence>
<dbReference type="Proteomes" id="UP001152755">
    <property type="component" value="Unassembled WGS sequence"/>
</dbReference>
<evidence type="ECO:0000256" key="3">
    <source>
        <dbReference type="ARBA" id="ARBA00022723"/>
    </source>
</evidence>
<dbReference type="InterPro" id="IPR039121">
    <property type="entry name" value="NUDT19"/>
</dbReference>
<dbReference type="SUPFAM" id="SSF55811">
    <property type="entry name" value="Nudix"/>
    <property type="match status" value="1"/>
</dbReference>
<name>A0A9X4M876_9ACTN</name>
<sequence length="269" mass="29506">MSRPIGGTFTPHEAVAPKDAATVILLRDGDRGLEVFLVRRVGAMAFAGGMTVFPGGGVDPQDDDPDVQWSGPAPQWWADRLGTDEPRARRLVCAAARETFEECGVLLAGRAAAAVVADTRALDADRRALEAHELTFSAFLRREQLVLAADRLRPWSHWITPVGESRRYDTRFFVAALPEGQQADGATSEAEEVSWATPADALAQWREGRFMLLPPTWAQLEMLVGFADVAAVMAARPAIAPVQPVLVQVAERWRVEFDGAERYYADLPR</sequence>
<keyword evidence="9" id="KW-1185">Reference proteome</keyword>